<feature type="region of interest" description="Disordered" evidence="1">
    <location>
        <begin position="1"/>
        <end position="96"/>
    </location>
</feature>
<protein>
    <submittedName>
        <fullName evidence="2">Uncharacterized protein</fullName>
    </submittedName>
</protein>
<comment type="caution">
    <text evidence="2">The sequence shown here is derived from an EMBL/GenBank/DDBJ whole genome shotgun (WGS) entry which is preliminary data.</text>
</comment>
<evidence type="ECO:0000256" key="1">
    <source>
        <dbReference type="SAM" id="MobiDB-lite"/>
    </source>
</evidence>
<dbReference type="Proteomes" id="UP000012159">
    <property type="component" value="Unassembled WGS sequence"/>
</dbReference>
<evidence type="ECO:0000313" key="3">
    <source>
        <dbReference type="Proteomes" id="UP000012159"/>
    </source>
</evidence>
<proteinExistence type="predicted"/>
<dbReference type="Gene3D" id="3.30.1380.10">
    <property type="match status" value="1"/>
</dbReference>
<dbReference type="InterPro" id="IPR009045">
    <property type="entry name" value="Zn_M74/Hedgehog-like"/>
</dbReference>
<feature type="compositionally biased region" description="Basic and acidic residues" evidence="1">
    <location>
        <begin position="1"/>
        <end position="18"/>
    </location>
</feature>
<reference evidence="2 3" key="1">
    <citation type="submission" date="2013-01" db="EMBL/GenBank/DDBJ databases">
        <authorList>
            <person name="Harkins D.M."/>
            <person name="Durkin A.S."/>
            <person name="Brinkac L.M."/>
            <person name="Haft D.H."/>
            <person name="Selengut J.D."/>
            <person name="Sanka R."/>
            <person name="DePew J."/>
            <person name="Purushe J."/>
            <person name="Picardeau M."/>
            <person name="Werts C."/>
            <person name="Goarant C."/>
            <person name="Vinetz J.M."/>
            <person name="Sutton G.G."/>
            <person name="Nierman W.C."/>
            <person name="Fouts D.E."/>
        </authorList>
    </citation>
    <scope>NUCLEOTIDE SEQUENCE [LARGE SCALE GENOMIC DNA]</scope>
    <source>
        <strain evidence="2 3">200901868</strain>
    </source>
</reference>
<dbReference type="AlphaFoldDB" id="M6WDA0"/>
<name>M6WDA0_LEPBO</name>
<feature type="compositionally biased region" description="Polar residues" evidence="1">
    <location>
        <begin position="74"/>
        <end position="83"/>
    </location>
</feature>
<organism evidence="2 3">
    <name type="scientific">Leptospira borgpetersenii serovar Pomona str. 200901868</name>
    <dbReference type="NCBI Taxonomy" id="1192866"/>
    <lineage>
        <taxon>Bacteria</taxon>
        <taxon>Pseudomonadati</taxon>
        <taxon>Spirochaetota</taxon>
        <taxon>Spirochaetia</taxon>
        <taxon>Leptospirales</taxon>
        <taxon>Leptospiraceae</taxon>
        <taxon>Leptospira</taxon>
    </lineage>
</organism>
<dbReference type="EMBL" id="AKWF02000060">
    <property type="protein sequence ID" value="EMO63179.1"/>
    <property type="molecule type" value="Genomic_DNA"/>
</dbReference>
<sequence length="387" mass="41437">ADTDEEKAYKAAKAEADSRAAQNRNNSEQGKSALDAVGYATQRREDGLPGSQGTIGFGDADGPNPAHGAPSSHDPGQTLTLSGSFGPDGKPTGGRQLSAADVAEFKADWRKESPAQTDANIAGLKAAGYDTSGLEKFVNDYRNGKAANNQGATPAVVTNHSQGPTVMYGGAVQNALSFVADGAKGLWNKMTGGGSTNSTTHYTNTPGEGLPHQFQANGEGFYNVARQGTYMDHKYGQKPLVDTLSNTINEWHKNNRNSPIPVNDLGYKSGGYDPNVNNDPKIVSHHGGGNQVDLGYIVSDGGKYGGDYNNNPHYDRDKTIELIKTISRNIPEGVTGSVKFNDPKVHEYFKENKLSNLQMKSDDLSKPDAKVKHSNHLHLQLKLPKQQ</sequence>
<feature type="non-terminal residue" evidence="2">
    <location>
        <position position="1"/>
    </location>
</feature>
<gene>
    <name evidence="2" type="ORF">LEP1GSC133_4517</name>
</gene>
<evidence type="ECO:0000313" key="2">
    <source>
        <dbReference type="EMBL" id="EMO63179.1"/>
    </source>
</evidence>
<accession>M6WDA0</accession>